<dbReference type="PANTHER" id="PTHR23407">
    <property type="entry name" value="ATPASE INHIBITOR/5-FORMYLTETRAHYDROFOLATE CYCLO-LIGASE"/>
    <property type="match status" value="1"/>
</dbReference>
<evidence type="ECO:0000256" key="3">
    <source>
        <dbReference type="ARBA" id="ARBA00022840"/>
    </source>
</evidence>
<dbReference type="PANTHER" id="PTHR23407:SF1">
    <property type="entry name" value="5-FORMYLTETRAHYDROFOLATE CYCLO-LIGASE"/>
    <property type="match status" value="1"/>
</dbReference>
<dbReference type="PIRSF" id="PIRSF006806">
    <property type="entry name" value="FTHF_cligase"/>
    <property type="match status" value="1"/>
</dbReference>
<evidence type="ECO:0000256" key="1">
    <source>
        <dbReference type="ARBA" id="ARBA00010638"/>
    </source>
</evidence>
<keyword evidence="2 4" id="KW-0547">Nucleotide-binding</keyword>
<gene>
    <name evidence="5" type="ORF">Megvenef_01564</name>
</gene>
<dbReference type="EMBL" id="JARJFB010000181">
    <property type="protein sequence ID" value="MEA0971582.1"/>
    <property type="molecule type" value="Genomic_DNA"/>
</dbReference>
<accession>A0ABU5NEH8</accession>
<dbReference type="RefSeq" id="WP_322777492.1">
    <property type="nucleotide sequence ID" value="NZ_JARJFB010000181.1"/>
</dbReference>
<name>A0ABU5NEH8_9RICK</name>
<evidence type="ECO:0000313" key="6">
    <source>
        <dbReference type="Proteomes" id="UP001291687"/>
    </source>
</evidence>
<keyword evidence="3 4" id="KW-0067">ATP-binding</keyword>
<keyword evidence="6" id="KW-1185">Reference proteome</keyword>
<dbReference type="SUPFAM" id="SSF100950">
    <property type="entry name" value="NagB/RpiA/CoA transferase-like"/>
    <property type="match status" value="1"/>
</dbReference>
<protein>
    <recommendedName>
        <fullName evidence="4">5-formyltetrahydrofolate cyclo-ligase</fullName>
        <ecNumber evidence="4">6.3.3.2</ecNumber>
    </recommendedName>
</protein>
<dbReference type="InterPro" id="IPR037171">
    <property type="entry name" value="NagB/RpiA_transferase-like"/>
</dbReference>
<keyword evidence="4" id="KW-0479">Metal-binding</keyword>
<dbReference type="Pfam" id="PF01812">
    <property type="entry name" value="5-FTHF_cyc-lig"/>
    <property type="match status" value="1"/>
</dbReference>
<evidence type="ECO:0000256" key="4">
    <source>
        <dbReference type="RuleBase" id="RU361279"/>
    </source>
</evidence>
<proteinExistence type="inferred from homology"/>
<evidence type="ECO:0000256" key="2">
    <source>
        <dbReference type="ARBA" id="ARBA00022741"/>
    </source>
</evidence>
<comment type="catalytic activity">
    <reaction evidence="4">
        <text>(6S)-5-formyl-5,6,7,8-tetrahydrofolate + ATP = (6R)-5,10-methenyltetrahydrofolate + ADP + phosphate</text>
        <dbReference type="Rhea" id="RHEA:10488"/>
        <dbReference type="ChEBI" id="CHEBI:30616"/>
        <dbReference type="ChEBI" id="CHEBI:43474"/>
        <dbReference type="ChEBI" id="CHEBI:57455"/>
        <dbReference type="ChEBI" id="CHEBI:57457"/>
        <dbReference type="ChEBI" id="CHEBI:456216"/>
        <dbReference type="EC" id="6.3.3.2"/>
    </reaction>
</comment>
<evidence type="ECO:0000313" key="5">
    <source>
        <dbReference type="EMBL" id="MEA0971582.1"/>
    </source>
</evidence>
<dbReference type="InterPro" id="IPR002698">
    <property type="entry name" value="FTHF_cligase"/>
</dbReference>
<dbReference type="Gene3D" id="3.40.50.10420">
    <property type="entry name" value="NagB/RpiA/CoA transferase-like"/>
    <property type="match status" value="1"/>
</dbReference>
<organism evidence="5 6">
    <name type="scientific">Candidatus Megaera venefica</name>
    <dbReference type="NCBI Taxonomy" id="2055910"/>
    <lineage>
        <taxon>Bacteria</taxon>
        <taxon>Pseudomonadati</taxon>
        <taxon>Pseudomonadota</taxon>
        <taxon>Alphaproteobacteria</taxon>
        <taxon>Rickettsiales</taxon>
        <taxon>Rickettsiaceae</taxon>
        <taxon>Candidatus Megaera</taxon>
    </lineage>
</organism>
<comment type="cofactor">
    <cofactor evidence="4">
        <name>Mg(2+)</name>
        <dbReference type="ChEBI" id="CHEBI:18420"/>
    </cofactor>
</comment>
<dbReference type="Proteomes" id="UP001291687">
    <property type="component" value="Unassembled WGS sequence"/>
</dbReference>
<keyword evidence="4" id="KW-0460">Magnesium</keyword>
<dbReference type="InterPro" id="IPR024185">
    <property type="entry name" value="FTHF_cligase-like_sf"/>
</dbReference>
<comment type="caution">
    <text evidence="5">The sequence shown here is derived from an EMBL/GenBank/DDBJ whole genome shotgun (WGS) entry which is preliminary data.</text>
</comment>
<dbReference type="EC" id="6.3.3.2" evidence="4"/>
<dbReference type="NCBIfam" id="TIGR02727">
    <property type="entry name" value="MTHFS_bact"/>
    <property type="match status" value="1"/>
</dbReference>
<sequence>MELKNSIRKKILLDRKKFSEVEHFNSNDIIIKNVSDFLYSKVKEKDNSLEKKFKLVVGLYWPMAGEPDLLKLVVDPRWSVGIPKIKGERMDFVKYEVGSQLEMNMFGKLKQPSNNIKLIPDIAILPGMAFSLFGHRLGFGLGYYDKYFSKIDKKITKIGVCFYENLYEYLPHEPHDIKMDYIITDKSIISFNSELAL</sequence>
<reference evidence="5 6" key="1">
    <citation type="submission" date="2023-03" db="EMBL/GenBank/DDBJ databases">
        <title>Host association and intracellularity evolved multiple times independently in the Rickettsiales.</title>
        <authorList>
            <person name="Castelli M."/>
            <person name="Nardi T."/>
            <person name="Gammuto L."/>
            <person name="Bellinzona G."/>
            <person name="Sabaneyeva E."/>
            <person name="Potekhin A."/>
            <person name="Serra V."/>
            <person name="Petroni G."/>
            <person name="Sassera D."/>
        </authorList>
    </citation>
    <scope>NUCLEOTIDE SEQUENCE [LARGE SCALE GENOMIC DNA]</scope>
    <source>
        <strain evidence="5 6">Sr 2-6</strain>
    </source>
</reference>
<comment type="similarity">
    <text evidence="1 4">Belongs to the 5-formyltetrahydrofolate cyclo-ligase family.</text>
</comment>